<dbReference type="SUPFAM" id="SSF50685">
    <property type="entry name" value="Barwin-like endoglucanases"/>
    <property type="match status" value="1"/>
</dbReference>
<evidence type="ECO:0008006" key="4">
    <source>
        <dbReference type="Google" id="ProtNLM"/>
    </source>
</evidence>
<proteinExistence type="predicted"/>
<gene>
    <name evidence="2" type="ORF">MORIYA_3834</name>
</gene>
<evidence type="ECO:0000313" key="2">
    <source>
        <dbReference type="EMBL" id="SQD80286.1"/>
    </source>
</evidence>
<name>A0A330LVF7_9GAMM</name>
<dbReference type="Proteomes" id="UP000250163">
    <property type="component" value="Chromosome MORIYA"/>
</dbReference>
<accession>A0A330LVF7</accession>
<organism evidence="2 3">
    <name type="scientific">Moritella yayanosii</name>
    <dbReference type="NCBI Taxonomy" id="69539"/>
    <lineage>
        <taxon>Bacteria</taxon>
        <taxon>Pseudomonadati</taxon>
        <taxon>Pseudomonadota</taxon>
        <taxon>Gammaproteobacteria</taxon>
        <taxon>Alteromonadales</taxon>
        <taxon>Moritellaceae</taxon>
        <taxon>Moritella</taxon>
    </lineage>
</organism>
<dbReference type="RefSeq" id="WP_174216943.1">
    <property type="nucleotide sequence ID" value="NZ_LS483250.1"/>
</dbReference>
<dbReference type="KEGG" id="mya:MORIYA_3834"/>
<keyword evidence="1" id="KW-0732">Signal</keyword>
<feature type="chain" id="PRO_5016242966" description="Lytic transglycosylase MltA domain-containing protein" evidence="1">
    <location>
        <begin position="22"/>
        <end position="400"/>
    </location>
</feature>
<feature type="signal peptide" evidence="1">
    <location>
        <begin position="1"/>
        <end position="21"/>
    </location>
</feature>
<dbReference type="AlphaFoldDB" id="A0A330LVF7"/>
<keyword evidence="3" id="KW-1185">Reference proteome</keyword>
<evidence type="ECO:0000256" key="1">
    <source>
        <dbReference type="SAM" id="SignalP"/>
    </source>
</evidence>
<reference evidence="3" key="1">
    <citation type="submission" date="2018-05" db="EMBL/GenBank/DDBJ databases">
        <authorList>
            <person name="Cea G.-C."/>
            <person name="William W."/>
        </authorList>
    </citation>
    <scope>NUCLEOTIDE SEQUENCE [LARGE SCALE GENOMIC DNA]</scope>
    <source>
        <strain evidence="3">DB21MT 5</strain>
    </source>
</reference>
<dbReference type="InterPro" id="IPR036908">
    <property type="entry name" value="RlpA-like_sf"/>
</dbReference>
<sequence length="400" mass="45085">MKFSALFLFTMNVLVAWSTYASTATVSHQNIKLNLNPGAAVTSSAKRIYQLEKSPAIGKMVTPSTAELCSVAKGTVDYLGLGKDYDPGIITAGMTAQFGGDLERVKRTLNFICQIEQEDKLTGAPSRLMDAEFIVQHFDVIRWMPDKKQAQGFAKNKPLLKNMPDDKILLTKYYIKLAKGTAKQTPETPYALYAIPNDEKDLTLEQANAELGLTRHQFTKQDVITGILDQDKLANPMVWLSRYDLEDSLMQGTVKVDITNNESTSDDSSEITSQFFNVHRNNGIGYQRNLKKEEQGRYWYFKKTNSVMGYGKDANYKIPVYPLVTVAGDLAHLGLGKLIMLTHDGESRLTVLADTGGAFENNQYQLDYLGGYFKNWDDYINTYRTFPDYFEARILLLKDK</sequence>
<protein>
    <recommendedName>
        <fullName evidence="4">Lytic transglycosylase MltA domain-containing protein</fullName>
    </recommendedName>
</protein>
<evidence type="ECO:0000313" key="3">
    <source>
        <dbReference type="Proteomes" id="UP000250163"/>
    </source>
</evidence>
<dbReference type="EMBL" id="LS483250">
    <property type="protein sequence ID" value="SQD80286.1"/>
    <property type="molecule type" value="Genomic_DNA"/>
</dbReference>